<proteinExistence type="inferred from homology"/>
<evidence type="ECO:0000256" key="3">
    <source>
        <dbReference type="ARBA" id="ARBA00022490"/>
    </source>
</evidence>
<evidence type="ECO:0000256" key="4">
    <source>
        <dbReference type="ARBA" id="ARBA00022846"/>
    </source>
</evidence>
<keyword evidence="3" id="KW-0963">Cytoplasm</keyword>
<evidence type="ECO:0000256" key="12">
    <source>
        <dbReference type="SAM" id="MobiDB-lite"/>
    </source>
</evidence>
<feature type="coiled-coil region" evidence="11">
    <location>
        <begin position="303"/>
        <end position="357"/>
    </location>
</feature>
<dbReference type="Proteomes" id="UP000283210">
    <property type="component" value="Chromosome 7"/>
</dbReference>
<evidence type="ECO:0000256" key="1">
    <source>
        <dbReference type="ARBA" id="ARBA00004611"/>
    </source>
</evidence>
<dbReference type="EMBL" id="CM012443">
    <property type="protein sequence ID" value="RVE70522.1"/>
    <property type="molecule type" value="Genomic_DNA"/>
</dbReference>
<evidence type="ECO:0000313" key="14">
    <source>
        <dbReference type="Proteomes" id="UP000283210"/>
    </source>
</evidence>
<dbReference type="InterPro" id="IPR008805">
    <property type="entry name" value="RIB43A"/>
</dbReference>
<comment type="subcellular location">
    <subcellularLocation>
        <location evidence="1">Cytoplasm</location>
        <location evidence="1">Cytoskeleton</location>
        <location evidence="1">Flagellum axoneme</location>
    </subcellularLocation>
</comment>
<dbReference type="OMA" id="CLKMQQE"/>
<comment type="subunit">
    <text evidence="10">Microtubule inner protein component of sperm flagellar doublet microtubules.</text>
</comment>
<dbReference type="OrthoDB" id="429119at2759"/>
<name>A0A437D796_ORYJA</name>
<accession>A0A437D796</accession>
<evidence type="ECO:0000256" key="2">
    <source>
        <dbReference type="ARBA" id="ARBA00006875"/>
    </source>
</evidence>
<evidence type="ECO:0000256" key="11">
    <source>
        <dbReference type="SAM" id="Coils"/>
    </source>
</evidence>
<keyword evidence="5 11" id="KW-0175">Coiled coil</keyword>
<keyword evidence="4" id="KW-0282">Flagellum</keyword>
<reference evidence="13 14" key="2">
    <citation type="submission" date="2019-01" db="EMBL/GenBank/DDBJ databases">
        <title>A chromosome length genome reference of the Java medaka (oryzias javanicus).</title>
        <authorList>
            <person name="Herpin A."/>
            <person name="Takehana Y."/>
            <person name="Naruse K."/>
            <person name="Ansai S."/>
            <person name="Kawaguchi M."/>
        </authorList>
    </citation>
    <scope>NUCLEOTIDE SEQUENCE [LARGE SCALE GENOMIC DNA]</scope>
    <source>
        <strain evidence="13">RS831</strain>
        <tissue evidence="13">Whole body</tissue>
    </source>
</reference>
<sequence>MLKGDAQLNQSLEKAVESRRSAEAARKARIFNTRLRVMGLDLDSLNQQVKEKQQHENIEKLQSEAFESLIKSQDEALLQQDLNEKEKRRGLQKDLSHYWATQQRLDTQDGGWKNFQQGAFDITVPEAKLGPASMQKFQGEDVNWKQMRKEQVKMTERDLKGQMDENIRRREREKHRDMLENQEMLHQNQEQLHQDALEEEQRKAARIALYSFNQALAAERAESLKEQHRREERENFAEMWHTMTSDMLTECADAGERDVGGGKPPQILPDRWKGMRPEQLRSFQREREQQCQEKQRQSDAAKIEEAAWNLQQLTLSRKSEEQEIGQAEKMREQRIQLDRHNMQLTREQQAHQEYLNRKLYTNKPTKDYFHQFNTGSR</sequence>
<evidence type="ECO:0000256" key="6">
    <source>
        <dbReference type="ARBA" id="ARBA00023069"/>
    </source>
</evidence>
<keyword evidence="6" id="KW-0969">Cilium</keyword>
<dbReference type="PANTHER" id="PTHR14517:SF11">
    <property type="entry name" value="RIB43A-LIKE WITH COILED-COILS PROTEIN 1"/>
    <property type="match status" value="1"/>
</dbReference>
<dbReference type="Pfam" id="PF05914">
    <property type="entry name" value="RIB43A"/>
    <property type="match status" value="1"/>
</dbReference>
<organism evidence="13 14">
    <name type="scientific">Oryzias javanicus</name>
    <name type="common">Javanese ricefish</name>
    <name type="synonym">Aplocheilus javanicus</name>
    <dbReference type="NCBI Taxonomy" id="123683"/>
    <lineage>
        <taxon>Eukaryota</taxon>
        <taxon>Metazoa</taxon>
        <taxon>Chordata</taxon>
        <taxon>Craniata</taxon>
        <taxon>Vertebrata</taxon>
        <taxon>Euteleostomi</taxon>
        <taxon>Actinopterygii</taxon>
        <taxon>Neopterygii</taxon>
        <taxon>Teleostei</taxon>
        <taxon>Neoteleostei</taxon>
        <taxon>Acanthomorphata</taxon>
        <taxon>Ovalentaria</taxon>
        <taxon>Atherinomorphae</taxon>
        <taxon>Beloniformes</taxon>
        <taxon>Adrianichthyidae</taxon>
        <taxon>Oryziinae</taxon>
        <taxon>Oryzias</taxon>
    </lineage>
</organism>
<reference evidence="13 14" key="1">
    <citation type="submission" date="2018-11" db="EMBL/GenBank/DDBJ databases">
        <authorList>
            <person name="Lopez-Roques C."/>
            <person name="Donnadieu C."/>
            <person name="Bouchez O."/>
            <person name="Klopp C."/>
            <person name="Cabau C."/>
            <person name="Zahm M."/>
        </authorList>
    </citation>
    <scope>NUCLEOTIDE SEQUENCE [LARGE SCALE GENOMIC DNA]</scope>
    <source>
        <strain evidence="13">RS831</strain>
        <tissue evidence="13">Whole body</tissue>
    </source>
</reference>
<evidence type="ECO:0000256" key="9">
    <source>
        <dbReference type="ARBA" id="ARBA00041087"/>
    </source>
</evidence>
<evidence type="ECO:0000256" key="10">
    <source>
        <dbReference type="ARBA" id="ARBA00046435"/>
    </source>
</evidence>
<dbReference type="PANTHER" id="PTHR14517">
    <property type="entry name" value="RIB43A-RELATED"/>
    <property type="match status" value="1"/>
</dbReference>
<evidence type="ECO:0000313" key="13">
    <source>
        <dbReference type="EMBL" id="RVE70522.1"/>
    </source>
</evidence>
<keyword evidence="14" id="KW-1185">Reference proteome</keyword>
<comment type="similarity">
    <text evidence="2">Belongs to the RIB43A family.</text>
</comment>
<evidence type="ECO:0000256" key="5">
    <source>
        <dbReference type="ARBA" id="ARBA00023054"/>
    </source>
</evidence>
<keyword evidence="8" id="KW-0966">Cell projection</keyword>
<feature type="region of interest" description="Disordered" evidence="12">
    <location>
        <begin position="256"/>
        <end position="275"/>
    </location>
</feature>
<evidence type="ECO:0000256" key="7">
    <source>
        <dbReference type="ARBA" id="ARBA00023212"/>
    </source>
</evidence>
<protein>
    <recommendedName>
        <fullName evidence="9">RIB43A-like with coiled-coils protein 1</fullName>
    </recommendedName>
</protein>
<feature type="coiled-coil region" evidence="11">
    <location>
        <begin position="179"/>
        <end position="234"/>
    </location>
</feature>
<keyword evidence="7" id="KW-0206">Cytoskeleton</keyword>
<dbReference type="AlphaFoldDB" id="A0A437D796"/>
<gene>
    <name evidence="13" type="ORF">OJAV_G00065250</name>
</gene>
<evidence type="ECO:0000256" key="8">
    <source>
        <dbReference type="ARBA" id="ARBA00023273"/>
    </source>
</evidence>